<reference evidence="1 2" key="1">
    <citation type="submission" date="2019-05" db="EMBL/GenBank/DDBJ databases">
        <authorList>
            <consortium name="Science for Life Laboratories"/>
        </authorList>
    </citation>
    <scope>NUCLEOTIDE SEQUENCE [LARGE SCALE GENOMIC DNA]</scope>
    <source>
        <strain evidence="1">Soil9</strain>
    </source>
</reference>
<keyword evidence="2" id="KW-1185">Reference proteome</keyword>
<accession>A0A6P2CTH2</accession>
<name>A0A6P2CTH2_9BACT</name>
<evidence type="ECO:0000313" key="2">
    <source>
        <dbReference type="Proteomes" id="UP000464178"/>
    </source>
</evidence>
<proteinExistence type="predicted"/>
<dbReference type="AlphaFoldDB" id="A0A6P2CTH2"/>
<dbReference type="KEGG" id="gms:SOIL9_54650"/>
<organism evidence="1 2">
    <name type="scientific">Gemmata massiliana</name>
    <dbReference type="NCBI Taxonomy" id="1210884"/>
    <lineage>
        <taxon>Bacteria</taxon>
        <taxon>Pseudomonadati</taxon>
        <taxon>Planctomycetota</taxon>
        <taxon>Planctomycetia</taxon>
        <taxon>Gemmatales</taxon>
        <taxon>Gemmataceae</taxon>
        <taxon>Gemmata</taxon>
    </lineage>
</organism>
<sequence length="107" mass="11292">MATFYLLPPRECLERAVSDLFTKLLPGLPLPADAWDALAGQLASATGWAEDVFLVPRDELPDGDPAPALVEGFGADPGDQVVDVSLARPARTWVVTPADVSGVAHAR</sequence>
<gene>
    <name evidence="1" type="ORF">SOIL9_54650</name>
</gene>
<evidence type="ECO:0000313" key="1">
    <source>
        <dbReference type="EMBL" id="VTR92249.1"/>
    </source>
</evidence>
<dbReference type="Proteomes" id="UP000464178">
    <property type="component" value="Chromosome"/>
</dbReference>
<protein>
    <submittedName>
        <fullName evidence="1">Uncharacterized protein</fullName>
    </submittedName>
</protein>
<dbReference type="RefSeq" id="WP_162667144.1">
    <property type="nucleotide sequence ID" value="NZ_LR593886.1"/>
</dbReference>
<dbReference type="EMBL" id="LR593886">
    <property type="protein sequence ID" value="VTR92249.1"/>
    <property type="molecule type" value="Genomic_DNA"/>
</dbReference>